<protein>
    <submittedName>
        <fullName evidence="1">Uncharacterized protein</fullName>
    </submittedName>
</protein>
<sequence>MGTDFLSCGSIARLFFGRISWGVLRSLNIHQLLCGYRELMRQSPPCRRRPLTLWICLVQGVSGGSPSEQAVDSPRVTNTRICVSRSPKMTRKEGSSVGKDYWNWSCVTKKNYESHWTSRFWIPLDETGFELLRSVAATKPYYRRGIWTRRGAAFVDFIRRSGGHSWALTTGTETIRPNYIPVLSRSRRLTKPAESGKVLSDFEAYQVLHGSLSSDEWMRLTSIDESSFERCALAYVELGTIISSYFTEPYGLVDTSIQDAIANLMSSREAGNIKYRRRMWTVGCLLQHSGALTERLAEFCIKKLGYSPPHRRSTLQCLKEYPRESLSERDTSSKMYLLKQTLSGLPVVSAKEFAKLTQSEMEDHGICDRRCVAEKASAVPLGQSWGKSWTKSHVTAAEPVQGTGVVDGTLRKRNPSEEHFRMVKKKATESQTGMLRCNARRFDKLCLQPTNTLQRLERLVNNHPESAVSAGFVDTFAEVVWKEYGPLLSPPLDRCLMDNHLTN</sequence>
<dbReference type="AlphaFoldDB" id="A0A023AX03"/>
<gene>
    <name evidence="1" type="ORF">GNI_178860</name>
</gene>
<comment type="caution">
    <text evidence="1">The sequence shown here is derived from an EMBL/GenBank/DDBJ whole genome shotgun (WGS) entry which is preliminary data.</text>
</comment>
<evidence type="ECO:0000313" key="2">
    <source>
        <dbReference type="Proteomes" id="UP000019763"/>
    </source>
</evidence>
<dbReference type="RefSeq" id="XP_011133473.1">
    <property type="nucleotide sequence ID" value="XM_011135171.1"/>
</dbReference>
<reference evidence="1" key="1">
    <citation type="submission" date="2013-12" db="EMBL/GenBank/DDBJ databases">
        <authorList>
            <person name="Omoto C.K."/>
            <person name="Sibley D."/>
            <person name="Venepally P."/>
            <person name="Hadjithomas M."/>
            <person name="Karamycheva S."/>
            <person name="Brunk B."/>
            <person name="Roos D."/>
            <person name="Caler E."/>
            <person name="Lorenzi H."/>
        </authorList>
    </citation>
    <scope>NUCLEOTIDE SEQUENCE</scope>
</reference>
<dbReference type="GeneID" id="22916044"/>
<name>A0A023AX03_GRENI</name>
<organism evidence="1 2">
    <name type="scientific">Gregarina niphandrodes</name>
    <name type="common">Septate eugregarine</name>
    <dbReference type="NCBI Taxonomy" id="110365"/>
    <lineage>
        <taxon>Eukaryota</taxon>
        <taxon>Sar</taxon>
        <taxon>Alveolata</taxon>
        <taxon>Apicomplexa</taxon>
        <taxon>Conoidasida</taxon>
        <taxon>Gregarinasina</taxon>
        <taxon>Eugregarinorida</taxon>
        <taxon>Gregarinidae</taxon>
        <taxon>Gregarina</taxon>
    </lineage>
</organism>
<keyword evidence="2" id="KW-1185">Reference proteome</keyword>
<accession>A0A023AX03</accession>
<evidence type="ECO:0000313" key="1">
    <source>
        <dbReference type="EMBL" id="EZG43271.1"/>
    </source>
</evidence>
<dbReference type="VEuPathDB" id="CryptoDB:GNI_178860"/>
<dbReference type="Proteomes" id="UP000019763">
    <property type="component" value="Unassembled WGS sequence"/>
</dbReference>
<dbReference type="EMBL" id="AFNH02001347">
    <property type="protein sequence ID" value="EZG43271.1"/>
    <property type="molecule type" value="Genomic_DNA"/>
</dbReference>
<proteinExistence type="predicted"/>